<proteinExistence type="predicted"/>
<keyword evidence="1" id="KW-0418">Kinase</keyword>
<protein>
    <submittedName>
        <fullName evidence="1">PREDICTED: serine/threonine-kinase</fullName>
    </submittedName>
</protein>
<evidence type="ECO:0000313" key="2">
    <source>
        <dbReference type="Proteomes" id="UP000327085"/>
    </source>
</evidence>
<dbReference type="InParanoid" id="A0A5E4EM11"/>
<keyword evidence="1" id="KW-0808">Transferase</keyword>
<gene>
    <name evidence="1" type="ORF">ALMOND_2B012207</name>
</gene>
<dbReference type="GO" id="GO:0016301">
    <property type="term" value="F:kinase activity"/>
    <property type="evidence" value="ECO:0007669"/>
    <property type="project" value="UniProtKB-KW"/>
</dbReference>
<dbReference type="AlphaFoldDB" id="A0A5E4EM11"/>
<name>A0A5E4EM11_PRUDU</name>
<reference evidence="2" key="1">
    <citation type="journal article" date="2020" name="Plant J.">
        <title>Transposons played a major role in the diversification between the closely related almond and peach genomes: results from the almond genome sequence.</title>
        <authorList>
            <person name="Alioto T."/>
            <person name="Alexiou K.G."/>
            <person name="Bardil A."/>
            <person name="Barteri F."/>
            <person name="Castanera R."/>
            <person name="Cruz F."/>
            <person name="Dhingra A."/>
            <person name="Duval H."/>
            <person name="Fernandez I Marti A."/>
            <person name="Frias L."/>
            <person name="Galan B."/>
            <person name="Garcia J.L."/>
            <person name="Howad W."/>
            <person name="Gomez-Garrido J."/>
            <person name="Gut M."/>
            <person name="Julca I."/>
            <person name="Morata J."/>
            <person name="Puigdomenech P."/>
            <person name="Ribeca P."/>
            <person name="Rubio Cabetas M.J."/>
            <person name="Vlasova A."/>
            <person name="Wirthensohn M."/>
            <person name="Garcia-Mas J."/>
            <person name="Gabaldon T."/>
            <person name="Casacuberta J.M."/>
            <person name="Arus P."/>
        </authorList>
    </citation>
    <scope>NUCLEOTIDE SEQUENCE [LARGE SCALE GENOMIC DNA]</scope>
    <source>
        <strain evidence="2">cv. Texas</strain>
    </source>
</reference>
<sequence>MEATNHEFGIPNELGCSSTLKIGDRGYLVLLDGESGTWSSNETQAMNPNVSAFDHARYEVGVELKLKPGQERFEELGVRLKPFGPEKVSPRETAIWLIKSFKETATMNGVLFCSAPPVVCQAVQLMTLCSATMTPSLIAALASSLSNPNPLQNEKSGFGKRKLGFRSGMGLLVEMAVSLGREFSWLDHTPLGWEDLAAIHQPPSWACNIHLCVAEHLLPS</sequence>
<evidence type="ECO:0000313" key="1">
    <source>
        <dbReference type="EMBL" id="VVA16707.1"/>
    </source>
</evidence>
<organism evidence="1 2">
    <name type="scientific">Prunus dulcis</name>
    <name type="common">Almond</name>
    <name type="synonym">Amygdalus dulcis</name>
    <dbReference type="NCBI Taxonomy" id="3755"/>
    <lineage>
        <taxon>Eukaryota</taxon>
        <taxon>Viridiplantae</taxon>
        <taxon>Streptophyta</taxon>
        <taxon>Embryophyta</taxon>
        <taxon>Tracheophyta</taxon>
        <taxon>Spermatophyta</taxon>
        <taxon>Magnoliopsida</taxon>
        <taxon>eudicotyledons</taxon>
        <taxon>Gunneridae</taxon>
        <taxon>Pentapetalae</taxon>
        <taxon>rosids</taxon>
        <taxon>fabids</taxon>
        <taxon>Rosales</taxon>
        <taxon>Rosaceae</taxon>
        <taxon>Amygdaloideae</taxon>
        <taxon>Amygdaleae</taxon>
        <taxon>Prunus</taxon>
    </lineage>
</organism>
<dbReference type="Proteomes" id="UP000327085">
    <property type="component" value="Chromosome 4"/>
</dbReference>
<accession>A0A5E4EM11</accession>
<dbReference type="Gramene" id="VVA16707">
    <property type="protein sequence ID" value="VVA16707"/>
    <property type="gene ID" value="Prudul26B012207"/>
</dbReference>
<dbReference type="EMBL" id="CABIKO010000020">
    <property type="protein sequence ID" value="VVA16707.1"/>
    <property type="molecule type" value="Genomic_DNA"/>
</dbReference>